<evidence type="ECO:0000313" key="16">
    <source>
        <dbReference type="EMBL" id="OTG00045.1"/>
    </source>
</evidence>
<dbReference type="Proteomes" id="UP000215914">
    <property type="component" value="Chromosome 13"/>
</dbReference>
<dbReference type="Gramene" id="mRNA:HanXRQr2_Chr13g0566151">
    <property type="protein sequence ID" value="CDS:HanXRQr2_Chr13g0566151.1"/>
    <property type="gene ID" value="HanXRQr2_Chr13g0566151"/>
</dbReference>
<dbReference type="InterPro" id="IPR046956">
    <property type="entry name" value="RLP23-like"/>
</dbReference>
<evidence type="ECO:0000256" key="2">
    <source>
        <dbReference type="ARBA" id="ARBA00009592"/>
    </source>
</evidence>
<dbReference type="GO" id="GO:0006952">
    <property type="term" value="P:defense response"/>
    <property type="evidence" value="ECO:0007669"/>
    <property type="project" value="UniProtKB-ARBA"/>
</dbReference>
<dbReference type="FunFam" id="3.80.10.10:FF:000111">
    <property type="entry name" value="LRR receptor-like serine/threonine-protein kinase ERECTA"/>
    <property type="match status" value="1"/>
</dbReference>
<keyword evidence="4" id="KW-0433">Leucine-rich repeat</keyword>
<evidence type="ECO:0000256" key="7">
    <source>
        <dbReference type="ARBA" id="ARBA00022737"/>
    </source>
</evidence>
<evidence type="ECO:0000256" key="10">
    <source>
        <dbReference type="ARBA" id="ARBA00023180"/>
    </source>
</evidence>
<accession>A0A251SMG3</accession>
<dbReference type="InterPro" id="IPR003591">
    <property type="entry name" value="Leu-rich_rpt_typical-subtyp"/>
</dbReference>
<evidence type="ECO:0000256" key="4">
    <source>
        <dbReference type="ARBA" id="ARBA00022614"/>
    </source>
</evidence>
<feature type="signal peptide" evidence="12">
    <location>
        <begin position="1"/>
        <end position="23"/>
    </location>
</feature>
<comment type="similarity">
    <text evidence="2">Belongs to the RLP family.</text>
</comment>
<dbReference type="InterPro" id="IPR013210">
    <property type="entry name" value="LRR_N_plant-typ"/>
</dbReference>
<evidence type="ECO:0000259" key="14">
    <source>
        <dbReference type="Pfam" id="PF23598"/>
    </source>
</evidence>
<keyword evidence="9 11" id="KW-0472">Membrane</keyword>
<keyword evidence="8 11" id="KW-1133">Transmembrane helix</keyword>
<reference evidence="16" key="2">
    <citation type="submission" date="2017-02" db="EMBL/GenBank/DDBJ databases">
        <title>Sunflower complete genome.</title>
        <authorList>
            <person name="Langlade N."/>
            <person name="Munos S."/>
        </authorList>
    </citation>
    <scope>NUCLEOTIDE SEQUENCE [LARGE SCALE GENOMIC DNA]</scope>
    <source>
        <tissue evidence="16">Leaves</tissue>
    </source>
</reference>
<comment type="subcellular location">
    <subcellularLocation>
        <location evidence="1">Cell membrane</location>
        <topology evidence="1">Single-pass type I membrane protein</topology>
    </subcellularLocation>
</comment>
<reference evidence="15" key="3">
    <citation type="submission" date="2020-06" db="EMBL/GenBank/DDBJ databases">
        <title>Helianthus annuus Genome sequencing and assembly Release 2.</title>
        <authorList>
            <person name="Gouzy J."/>
            <person name="Langlade N."/>
            <person name="Munos S."/>
        </authorList>
    </citation>
    <scope>NUCLEOTIDE SEQUENCE</scope>
    <source>
        <tissue evidence="15">Leaves</tissue>
    </source>
</reference>
<dbReference type="SMART" id="SM00365">
    <property type="entry name" value="LRR_SD22"/>
    <property type="match status" value="8"/>
</dbReference>
<keyword evidence="17" id="KW-1185">Reference proteome</keyword>
<dbReference type="SUPFAM" id="SSF52058">
    <property type="entry name" value="L domain-like"/>
    <property type="match status" value="3"/>
</dbReference>
<dbReference type="FunFam" id="3.80.10.10:FF:000221">
    <property type="entry name" value="Leucine-rich repeat receptor-like protein kinase PXL1"/>
    <property type="match status" value="1"/>
</dbReference>
<sequence>MGYACWGLGIHLVFICILLVTMAHECAGGGNLTTASCSEKERLTLLKFKRSLKDDHGMLSSWVGDDCCKWERVGCDHATGRVVSLHLRRTFRDDYYLFDRAGLFVEDDNLDSVDEDYYLEGDEVNSCLTELVNLKHLDLSGNDFYRIRIPEFIGSFKHLRYLNLSSVGFSGKIPHQIGNLSNLKVLDLNSPSYYLKELMTDDMSWISGLSKLEHLDLSGVDLSRVQNLDNLLYTIPSLLNLSLSACGVSMSHLGSCHPNSSKELSKFKHLDLSENDFRGQLPGLILNMTSLKFLDFSENNLSRPWRFEHFINMIPSVFELRLSGCWIQNINFSPTNLNFTTHSNIQHLDLSFNEIESRFPSVLTNISSLLSLDISGNMLNSSIPVVPNLLKLDISANNFMHIDDIGIWRQCHIKEIIGSDNKLKGEMIGPSTNVSKCTQNALEILYLDFNRLSLSIPESLGRLTNLRGLDLSYNELIGPFPKALGKLRSLQGLYLSYNQLSGSIPESLGKLTSLRMLSVSSNLLSGPIPNSVGQLTNLHLLDISGNSFQGVVSEDLFANLSMLKYLNADYNNKLLFNISRAWIPPFQLKSLRLSSCKINNGFPQWLQSQTKLEELVLSNAGLFGPLPTWLRLMPIIRVLDLSHNKLTGPLMNLPSVYEEVRYESGSSLLLQKNLFSGLIPKWLCKRRDLLVLDLSRNRLTGKIPKCLWNLSLNVMILGSNKLSGALPSSLGRNNPSLKWLQLNDNNLNGELPQDFGYFTNLQFLDLGENKLSGNIPEWIGENVTMLVAMRLHMNNFTGRIPHSLCKSQQLQILDLAHNNLIGSIPHCFGELDGMKGNSFHGFHLLFSGYGNVMQVLKGVSLDYTNTVGFVINMDLSSNNLVGEIPKPLTALDGLMGLNLSNNHFSGGIPKNIGNMKSLMSLDLSANKLNGTIPPSIAALNFLSYLNLSHNNLSGQIPTGNQLQTLIDPSIYADNTYLCGAPLPTECSPHKYTASKKKYENRNEPKKVWLYVDITSGFATGFWGTIGVLLLKKQWRHKLFSCFVR</sequence>
<evidence type="ECO:0000256" key="1">
    <source>
        <dbReference type="ARBA" id="ARBA00004251"/>
    </source>
</evidence>
<dbReference type="FunFam" id="3.80.10.10:FF:000095">
    <property type="entry name" value="LRR receptor-like serine/threonine-protein kinase GSO1"/>
    <property type="match status" value="1"/>
</dbReference>
<dbReference type="PANTHER" id="PTHR48063:SF112">
    <property type="entry name" value="RECEPTOR LIKE PROTEIN 30-LIKE"/>
    <property type="match status" value="1"/>
</dbReference>
<evidence type="ECO:0000259" key="13">
    <source>
        <dbReference type="Pfam" id="PF08263"/>
    </source>
</evidence>
<name>A0A251SMG3_HELAN</name>
<proteinExistence type="inferred from homology"/>
<evidence type="ECO:0000256" key="12">
    <source>
        <dbReference type="SAM" id="SignalP"/>
    </source>
</evidence>
<dbReference type="PROSITE" id="PS51450">
    <property type="entry name" value="LRR"/>
    <property type="match status" value="1"/>
</dbReference>
<evidence type="ECO:0000256" key="6">
    <source>
        <dbReference type="ARBA" id="ARBA00022729"/>
    </source>
</evidence>
<keyword evidence="5 11" id="KW-0812">Transmembrane</keyword>
<dbReference type="Gene3D" id="3.80.10.10">
    <property type="entry name" value="Ribonuclease Inhibitor"/>
    <property type="match status" value="6"/>
</dbReference>
<keyword evidence="10" id="KW-0325">Glycoprotein</keyword>
<organism evidence="16 17">
    <name type="scientific">Helianthus annuus</name>
    <name type="common">Common sunflower</name>
    <dbReference type="NCBI Taxonomy" id="4232"/>
    <lineage>
        <taxon>Eukaryota</taxon>
        <taxon>Viridiplantae</taxon>
        <taxon>Streptophyta</taxon>
        <taxon>Embryophyta</taxon>
        <taxon>Tracheophyta</taxon>
        <taxon>Spermatophyta</taxon>
        <taxon>Magnoliopsida</taxon>
        <taxon>eudicotyledons</taxon>
        <taxon>Gunneridae</taxon>
        <taxon>Pentapetalae</taxon>
        <taxon>asterids</taxon>
        <taxon>campanulids</taxon>
        <taxon>Asterales</taxon>
        <taxon>Asteraceae</taxon>
        <taxon>Asteroideae</taxon>
        <taxon>Heliantheae alliance</taxon>
        <taxon>Heliantheae</taxon>
        <taxon>Helianthus</taxon>
    </lineage>
</organism>
<feature type="chain" id="PRO_5041084266" evidence="12">
    <location>
        <begin position="24"/>
        <end position="1044"/>
    </location>
</feature>
<dbReference type="EMBL" id="CM007902">
    <property type="protein sequence ID" value="OTG00045.1"/>
    <property type="molecule type" value="Genomic_DNA"/>
</dbReference>
<dbReference type="InterPro" id="IPR032675">
    <property type="entry name" value="LRR_dom_sf"/>
</dbReference>
<dbReference type="GO" id="GO:0051707">
    <property type="term" value="P:response to other organism"/>
    <property type="evidence" value="ECO:0007669"/>
    <property type="project" value="UniProtKB-ARBA"/>
</dbReference>
<keyword evidence="6 12" id="KW-0732">Signal</keyword>
<dbReference type="FunCoup" id="A0A251SMG3">
    <property type="interactions" value="1894"/>
</dbReference>
<evidence type="ECO:0000256" key="8">
    <source>
        <dbReference type="ARBA" id="ARBA00022989"/>
    </source>
</evidence>
<keyword evidence="7" id="KW-0677">Repeat</keyword>
<dbReference type="PANTHER" id="PTHR48063">
    <property type="entry name" value="LRR RECEPTOR-LIKE KINASE"/>
    <property type="match status" value="1"/>
</dbReference>
<dbReference type="SMART" id="SM00369">
    <property type="entry name" value="LRR_TYP"/>
    <property type="match status" value="7"/>
</dbReference>
<dbReference type="Pfam" id="PF23598">
    <property type="entry name" value="LRR_14"/>
    <property type="match status" value="1"/>
</dbReference>
<reference evidence="15 17" key="1">
    <citation type="journal article" date="2017" name="Nature">
        <title>The sunflower genome provides insights into oil metabolism, flowering and Asterid evolution.</title>
        <authorList>
            <person name="Badouin H."/>
            <person name="Gouzy J."/>
            <person name="Grassa C.J."/>
            <person name="Murat F."/>
            <person name="Staton S.E."/>
            <person name="Cottret L."/>
            <person name="Lelandais-Briere C."/>
            <person name="Owens G.L."/>
            <person name="Carrere S."/>
            <person name="Mayjonade B."/>
            <person name="Legrand L."/>
            <person name="Gill N."/>
            <person name="Kane N.C."/>
            <person name="Bowers J.E."/>
            <person name="Hubner S."/>
            <person name="Bellec A."/>
            <person name="Berard A."/>
            <person name="Berges H."/>
            <person name="Blanchet N."/>
            <person name="Boniface M.C."/>
            <person name="Brunel D."/>
            <person name="Catrice O."/>
            <person name="Chaidir N."/>
            <person name="Claudel C."/>
            <person name="Donnadieu C."/>
            <person name="Faraut T."/>
            <person name="Fievet G."/>
            <person name="Helmstetter N."/>
            <person name="King M."/>
            <person name="Knapp S.J."/>
            <person name="Lai Z."/>
            <person name="Le Paslier M.C."/>
            <person name="Lippi Y."/>
            <person name="Lorenzon L."/>
            <person name="Mandel J.R."/>
            <person name="Marage G."/>
            <person name="Marchand G."/>
            <person name="Marquand E."/>
            <person name="Bret-Mestries E."/>
            <person name="Morien E."/>
            <person name="Nambeesan S."/>
            <person name="Nguyen T."/>
            <person name="Pegot-Espagnet P."/>
            <person name="Pouilly N."/>
            <person name="Raftis F."/>
            <person name="Sallet E."/>
            <person name="Schiex T."/>
            <person name="Thomas J."/>
            <person name="Vandecasteele C."/>
            <person name="Vares D."/>
            <person name="Vear F."/>
            <person name="Vautrin S."/>
            <person name="Crespi M."/>
            <person name="Mangin B."/>
            <person name="Burke J.M."/>
            <person name="Salse J."/>
            <person name="Munos S."/>
            <person name="Vincourt P."/>
            <person name="Rieseberg L.H."/>
            <person name="Langlade N.B."/>
        </authorList>
    </citation>
    <scope>NUCLEOTIDE SEQUENCE [LARGE SCALE GENOMIC DNA]</scope>
    <source>
        <strain evidence="17">cv. SF193</strain>
        <tissue evidence="15">Leaves</tissue>
    </source>
</reference>
<gene>
    <name evidence="16" type="ORF">HannXRQ_Chr13g0386611</name>
    <name evidence="15" type="ORF">HanXRQr2_Chr13g0566151</name>
</gene>
<evidence type="ECO:0000256" key="9">
    <source>
        <dbReference type="ARBA" id="ARBA00023136"/>
    </source>
</evidence>
<keyword evidence="3" id="KW-1003">Cell membrane</keyword>
<dbReference type="InParanoid" id="A0A251SMG3"/>
<dbReference type="AlphaFoldDB" id="A0A251SMG3"/>
<evidence type="ECO:0000313" key="15">
    <source>
        <dbReference type="EMBL" id="KAF5771542.1"/>
    </source>
</evidence>
<dbReference type="Pfam" id="PF08263">
    <property type="entry name" value="LRRNT_2"/>
    <property type="match status" value="1"/>
</dbReference>
<evidence type="ECO:0000256" key="11">
    <source>
        <dbReference type="SAM" id="Phobius"/>
    </source>
</evidence>
<feature type="domain" description="Disease resistance R13L4/SHOC-2-like LRR" evidence="14">
    <location>
        <begin position="440"/>
        <end position="618"/>
    </location>
</feature>
<protein>
    <submittedName>
        <fullName evidence="15">Leucine-rich repeat-containing, plant-type, leucine-rich repeat domain superfamily</fullName>
    </submittedName>
    <submittedName>
        <fullName evidence="16">Putative leucine-rich repeat protein, plant-type</fullName>
    </submittedName>
</protein>
<dbReference type="GO" id="GO:0005886">
    <property type="term" value="C:plasma membrane"/>
    <property type="evidence" value="ECO:0007669"/>
    <property type="project" value="UniProtKB-SubCell"/>
</dbReference>
<dbReference type="Pfam" id="PF00560">
    <property type="entry name" value="LRR_1"/>
    <property type="match status" value="6"/>
</dbReference>
<dbReference type="Pfam" id="PF13516">
    <property type="entry name" value="LRR_6"/>
    <property type="match status" value="1"/>
</dbReference>
<feature type="domain" description="Leucine-rich repeat-containing N-terminal plant-type" evidence="13">
    <location>
        <begin position="40"/>
        <end position="76"/>
    </location>
</feature>
<feature type="transmembrane region" description="Helical" evidence="11">
    <location>
        <begin position="1007"/>
        <end position="1030"/>
    </location>
</feature>
<dbReference type="STRING" id="4232.A0A251SMG3"/>
<dbReference type="InterPro" id="IPR001611">
    <property type="entry name" value="Leu-rich_rpt"/>
</dbReference>
<evidence type="ECO:0000256" key="3">
    <source>
        <dbReference type="ARBA" id="ARBA00022475"/>
    </source>
</evidence>
<evidence type="ECO:0000256" key="5">
    <source>
        <dbReference type="ARBA" id="ARBA00022692"/>
    </source>
</evidence>
<dbReference type="EMBL" id="MNCJ02000328">
    <property type="protein sequence ID" value="KAF5771542.1"/>
    <property type="molecule type" value="Genomic_DNA"/>
</dbReference>
<dbReference type="OMA" id="MAHECAG"/>
<dbReference type="InterPro" id="IPR055414">
    <property type="entry name" value="LRR_R13L4/SHOC2-like"/>
</dbReference>
<evidence type="ECO:0000313" key="17">
    <source>
        <dbReference type="Proteomes" id="UP000215914"/>
    </source>
</evidence>
<dbReference type="Pfam" id="PF13855">
    <property type="entry name" value="LRR_8"/>
    <property type="match status" value="1"/>
</dbReference>